<dbReference type="EMBL" id="BK032600">
    <property type="protein sequence ID" value="DAF50769.1"/>
    <property type="molecule type" value="Genomic_DNA"/>
</dbReference>
<reference evidence="1" key="1">
    <citation type="journal article" date="2021" name="Proc. Natl. Acad. Sci. U.S.A.">
        <title>A Catalog of Tens of Thousands of Viruses from Human Metagenomes Reveals Hidden Associations with Chronic Diseases.</title>
        <authorList>
            <person name="Tisza M.J."/>
            <person name="Buck C.B."/>
        </authorList>
    </citation>
    <scope>NUCLEOTIDE SEQUENCE</scope>
    <source>
        <strain evidence="1">Ct04y17</strain>
    </source>
</reference>
<organism evidence="1">
    <name type="scientific">Myoviridae sp. ct04y17</name>
    <dbReference type="NCBI Taxonomy" id="2827652"/>
    <lineage>
        <taxon>Viruses</taxon>
        <taxon>Duplodnaviria</taxon>
        <taxon>Heunggongvirae</taxon>
        <taxon>Uroviricota</taxon>
        <taxon>Caudoviricetes</taxon>
    </lineage>
</organism>
<protein>
    <submittedName>
        <fullName evidence="1">Uncharacterized protein</fullName>
    </submittedName>
</protein>
<proteinExistence type="predicted"/>
<name>A0A8S5SIC7_9CAUD</name>
<accession>A0A8S5SIC7</accession>
<evidence type="ECO:0000313" key="1">
    <source>
        <dbReference type="EMBL" id="DAF50769.1"/>
    </source>
</evidence>
<sequence>MQANNNDKVLKEFGSNVQLALDASIMQFMEDIATNIMDDIKDMEGFTNQTFNLEDSYGCGIYKDGVLKKIVWANATKVANEPRKRNNVEYWGRELAEDFFNSYKSDGSDKYELVVAAVMYYAKYVENYHLLNVLSDSWIKTKTDLKGGKYTVVFKKIAANMLNKYFK</sequence>